<dbReference type="Pfam" id="PF07581">
    <property type="entry name" value="Glug"/>
    <property type="match status" value="1"/>
</dbReference>
<feature type="domain" description="SLH" evidence="2">
    <location>
        <begin position="1203"/>
        <end position="1257"/>
    </location>
</feature>
<dbReference type="Gene3D" id="2.160.20.110">
    <property type="match status" value="2"/>
</dbReference>
<accession>A0ABW0HXP4</accession>
<dbReference type="PROSITE" id="PS51272">
    <property type="entry name" value="SLH"/>
    <property type="match status" value="3"/>
</dbReference>
<dbReference type="PANTHER" id="PTHR43308:SF5">
    <property type="entry name" value="S-LAYER PROTEIN _ PEPTIDOGLYCAN ENDO-BETA-N-ACETYLGLUCOSAMINIDASE"/>
    <property type="match status" value="1"/>
</dbReference>
<protein>
    <submittedName>
        <fullName evidence="3">S-layer homology domain-containing protein</fullName>
    </submittedName>
</protein>
<dbReference type="Proteomes" id="UP001596113">
    <property type="component" value="Unassembled WGS sequence"/>
</dbReference>
<dbReference type="RefSeq" id="WP_378136513.1">
    <property type="nucleotide sequence ID" value="NZ_JBHSMI010000029.1"/>
</dbReference>
<feature type="domain" description="SLH" evidence="2">
    <location>
        <begin position="1078"/>
        <end position="1137"/>
    </location>
</feature>
<evidence type="ECO:0000313" key="4">
    <source>
        <dbReference type="Proteomes" id="UP001596113"/>
    </source>
</evidence>
<dbReference type="EMBL" id="JBHSMI010000029">
    <property type="protein sequence ID" value="MFC5405349.1"/>
    <property type="molecule type" value="Genomic_DNA"/>
</dbReference>
<dbReference type="PANTHER" id="PTHR43308">
    <property type="entry name" value="OUTER MEMBRANE PROTEIN ALPHA-RELATED"/>
    <property type="match status" value="1"/>
</dbReference>
<keyword evidence="1" id="KW-0732">Signal</keyword>
<name>A0ABW0HXP4_9BACL</name>
<comment type="caution">
    <text evidence="3">The sequence shown here is derived from an EMBL/GenBank/DDBJ whole genome shotgun (WGS) entry which is preliminary data.</text>
</comment>
<feature type="signal peptide" evidence="1">
    <location>
        <begin position="1"/>
        <end position="31"/>
    </location>
</feature>
<evidence type="ECO:0000256" key="1">
    <source>
        <dbReference type="SAM" id="SignalP"/>
    </source>
</evidence>
<evidence type="ECO:0000259" key="2">
    <source>
        <dbReference type="PROSITE" id="PS51272"/>
    </source>
</evidence>
<proteinExistence type="predicted"/>
<dbReference type="InterPro" id="IPR051465">
    <property type="entry name" value="Cell_Envelope_Struct_Comp"/>
</dbReference>
<feature type="chain" id="PRO_5045377990" evidence="1">
    <location>
        <begin position="32"/>
        <end position="1257"/>
    </location>
</feature>
<evidence type="ECO:0000313" key="3">
    <source>
        <dbReference type="EMBL" id="MFC5405349.1"/>
    </source>
</evidence>
<sequence length="1257" mass="129734">MKKKYFSLMTALLLFVMALAPAIVAVQKATAADDEWVDISTAAELDAIRSDNGLVKNYRLTADIDLSSYSSWDPIGVYLNKPFIGKFDGQGHTIANLRIDLPGTNNIGLFAYTKGATITNVHLTNVNIIGEQYVGGLVGQLSDSNLSSVSISGTVKGNRSVGGLVGYNDGSSISDSYTTGFIAGGTTPNSEFGGIAGHATFLGNTLNEFRNVYSNAEVYASSESGGLIGLAEGYPRVYNAYWDTQTSGRSTSSGGGTGRATAEMMHQTAFTGWDFTNTWGIVEGVTYPLSRSQYDSIALASLTVKNTANDAAIPLDRSFSGNYGLYKAQVISQVDHINIEGTAIQGTSAVSIVGNGGSNTVALVPGENVIAIRVTAYTGLTADYKLTVTRDAGTAQIPHRITTAAQLADIGKAGSNYVLTQTYRLDADLDLSNYASGSGWLPIGSSASPFKGVFDGNHHTIAHLTINRPGTDDVGLFGNTDGATITGLALTNANVTGHDHVGGLIGTSNDTLVSHTAVQGEVYGNDKVAGLIGSQSGAGGSVDYSYSTAKVEAPVGSMTGGLVAHSVGATVSRSFWDMDTSRQAQSDGGGTGKTTNEMKKKATYAADGWLFGNGQSWDMIEDTGYPVPLSSFANVTLSGLMLSTPGATHTLGSFSTHTGAYTATLSTPVTTAAITATPTTAGASVTFNGSASSSLNLHLGSNLIDVLVTAPDGASQGLYRLTLTVPTPQMQSVQVPADGMYGVGQELDFTVTYDHPVDVTGTPTLPIRLNGTDTAAVYAGQPPGQSAQLTFTYIVKAGDLDSDGITVGSVLKADAPAAITAIGDSVPLALAGVPSLSGVLIDGVAPTIGLTRSTTAPTNGPLKISVAADGTGSALASLRWAPGDLTVGDFADPLFGTAVPVSNEISVTENGKYTVYAADSAGNKQSVSIAITNIVAPTSNTGPPTLPAGQFQVVPGQSYTLTFGTLTLHIPANAITQPMIISLKDATGDAEKLLGQGQKLYSNAFSLTKSVPGTFAAPVTLKLQANSSNAVAGQRIILFYYDESAKQWKPLPSKSEGNTIAGETDHFTLFAALSVPTNVETSFTDVAGHWAEKDILSSAGQGWVSGYPDGTFLPNKAVTRAEFAVMLSKTLRLPPAADLPFTDAKAIPDWAAASVAAATKAGILSGYGDRSFRPEVNITRAEAAAMIVRAAGLPALPTAATGFADDANIANWAKGWISAAAGANLMQGQGKNVFHPQATTTRAEAAVLLQRLAAALQ</sequence>
<gene>
    <name evidence="3" type="ORF">ACFPOF_21615</name>
</gene>
<dbReference type="InterPro" id="IPR025883">
    <property type="entry name" value="Cadherin-like_domain"/>
</dbReference>
<dbReference type="Pfam" id="PF12733">
    <property type="entry name" value="Cadherin-like"/>
    <property type="match status" value="2"/>
</dbReference>
<dbReference type="Pfam" id="PF00395">
    <property type="entry name" value="SLH"/>
    <property type="match status" value="3"/>
</dbReference>
<feature type="domain" description="SLH" evidence="2">
    <location>
        <begin position="1138"/>
        <end position="1201"/>
    </location>
</feature>
<organism evidence="3 4">
    <name type="scientific">Cohnella soli</name>
    <dbReference type="NCBI Taxonomy" id="425005"/>
    <lineage>
        <taxon>Bacteria</taxon>
        <taxon>Bacillati</taxon>
        <taxon>Bacillota</taxon>
        <taxon>Bacilli</taxon>
        <taxon>Bacillales</taxon>
        <taxon>Paenibacillaceae</taxon>
        <taxon>Cohnella</taxon>
    </lineage>
</organism>
<dbReference type="InterPro" id="IPR001119">
    <property type="entry name" value="SLH_dom"/>
</dbReference>
<keyword evidence="4" id="KW-1185">Reference proteome</keyword>
<dbReference type="InterPro" id="IPR011493">
    <property type="entry name" value="GLUG"/>
</dbReference>
<reference evidence="4" key="1">
    <citation type="journal article" date="2019" name="Int. J. Syst. Evol. Microbiol.">
        <title>The Global Catalogue of Microorganisms (GCM) 10K type strain sequencing project: providing services to taxonomists for standard genome sequencing and annotation.</title>
        <authorList>
            <consortium name="The Broad Institute Genomics Platform"/>
            <consortium name="The Broad Institute Genome Sequencing Center for Infectious Disease"/>
            <person name="Wu L."/>
            <person name="Ma J."/>
        </authorList>
    </citation>
    <scope>NUCLEOTIDE SEQUENCE [LARGE SCALE GENOMIC DNA]</scope>
    <source>
        <strain evidence="4">CGMCC 1.18575</strain>
    </source>
</reference>